<dbReference type="EMBL" id="CP049616">
    <property type="protein sequence ID" value="QII46806.1"/>
    <property type="molecule type" value="Genomic_DNA"/>
</dbReference>
<keyword evidence="2" id="KW-1185">Reference proteome</keyword>
<protein>
    <submittedName>
        <fullName evidence="1">DUF4138 domain-containing protein</fullName>
    </submittedName>
</protein>
<dbReference type="InterPro" id="IPR022298">
    <property type="entry name" value="Conjug_transposon_TraN"/>
</dbReference>
<accession>A0A6G7J7L1</accession>
<dbReference type="KEGG" id="mut:GVT53_19680"/>
<reference evidence="1 2" key="1">
    <citation type="submission" date="2020-02" db="EMBL/GenBank/DDBJ databases">
        <title>Complete genome of Muricauda sp. 501str8.</title>
        <authorList>
            <person name="Dong B."/>
            <person name="Zhu S."/>
            <person name="Yang J."/>
            <person name="Chen J."/>
        </authorList>
    </citation>
    <scope>NUCLEOTIDE SEQUENCE [LARGE SCALE GENOMIC DNA]</scope>
    <source>
        <strain evidence="1 2">501str8</strain>
    </source>
</reference>
<gene>
    <name evidence="1" type="ORF">GVT53_19680</name>
</gene>
<evidence type="ECO:0000313" key="1">
    <source>
        <dbReference type="EMBL" id="QII46806.1"/>
    </source>
</evidence>
<dbReference type="Pfam" id="PF13595">
    <property type="entry name" value="DUF4138"/>
    <property type="match status" value="1"/>
</dbReference>
<evidence type="ECO:0000313" key="2">
    <source>
        <dbReference type="Proteomes" id="UP000502928"/>
    </source>
</evidence>
<name>A0A6G7J7L1_9FLAO</name>
<dbReference type="RefSeq" id="WP_166250176.1">
    <property type="nucleotide sequence ID" value="NZ_CP049616.1"/>
</dbReference>
<organism evidence="1 2">
    <name type="scientific">Flagellimonas oceani</name>
    <dbReference type="NCBI Taxonomy" id="2698672"/>
    <lineage>
        <taxon>Bacteria</taxon>
        <taxon>Pseudomonadati</taxon>
        <taxon>Bacteroidota</taxon>
        <taxon>Flavobacteriia</taxon>
        <taxon>Flavobacteriales</taxon>
        <taxon>Flavobacteriaceae</taxon>
        <taxon>Flagellimonas</taxon>
    </lineage>
</organism>
<dbReference type="Proteomes" id="UP000502928">
    <property type="component" value="Chromosome"/>
</dbReference>
<sequence>MKYQTLLPVIILLFFAVYGTSQSLDTIYANAHQVVSLTFPDPIQTGMTGAQNFAFSFDREKADNLGLLQADKDVTSNLLVRTTVGNLYSFILAYREDLLQLHYFIRPNQCLKNPFQHDSQTQEATGSIPKKPSPKEKQFTLLCTQLLDRESSAHKWSKRQKGIRAKLIDQVYHDNQVYMVYELRNRSTIPYDLGLFQLSKVLGTPKRKASYQELPITPLFEFQMPKQIGAGETVRFVVVYPKFTLNAKQQLQVKVLEAHGSRNLIFKIVK</sequence>
<proteinExistence type="predicted"/>
<dbReference type="AlphaFoldDB" id="A0A6G7J7L1"/>